<dbReference type="EMBL" id="JABAHT010000017">
    <property type="protein sequence ID" value="KAF4669939.1"/>
    <property type="molecule type" value="Genomic_DNA"/>
</dbReference>
<feature type="compositionally biased region" description="Polar residues" evidence="1">
    <location>
        <begin position="41"/>
        <end position="51"/>
    </location>
</feature>
<accession>A0A7J6MED3</accession>
<sequence length="502" mass="52877">MPKIVDLLGSENSEAVSPRESKVETVADKLAWETEKDFWGSPSSGGNSSEDTAGGSASVVEGSDKASTKGGSGEPGSGSGNRNHHLLSFAISNDGSMPVIVPAEDLPVVEALKEKVLLRSSSVAGDQLLVPPLLSQTTQPTRPRAASVAAKRHPSVGMAVLGRARRASEGTYEVPAGRSLRWCLDDCEDSSEGITEREKEPPEGPLIEAEGVDPVGWDAEGSVEEEVRRAVASVEEACQPSSAMVPSGADEQHSVGCQNSNGEATIVETSSFEMPSGRLDEHAHAESGPPVGVVERSFDSKGEGNVTSSRSDDVAMEDSSPVSTLSLPQGRPGPPTSLLVGGERPCDATDDSDWGIVRDDLKQRPSEIGGDLSVPSGDLQEVLQDFSATQYAPCPRDDAVKPCSPESAVSLLRSSPEAESTNEVEPLPQAAVITVVTTSWDKSDDDRDSVISSDGGDIDWEAVKSRAKVRILRAIQVLLAVLALQVFPPLLLYIDPPDLSRN</sequence>
<feature type="compositionally biased region" description="Basic and acidic residues" evidence="1">
    <location>
        <begin position="17"/>
        <end position="38"/>
    </location>
</feature>
<feature type="compositionally biased region" description="Gly residues" evidence="1">
    <location>
        <begin position="70"/>
        <end position="79"/>
    </location>
</feature>
<feature type="compositionally biased region" description="Polar residues" evidence="1">
    <location>
        <begin position="255"/>
        <end position="273"/>
    </location>
</feature>
<protein>
    <submittedName>
        <fullName evidence="2">Uncharacterized protein</fullName>
    </submittedName>
</protein>
<feature type="region of interest" description="Disordered" evidence="1">
    <location>
        <begin position="241"/>
        <end position="376"/>
    </location>
</feature>
<dbReference type="OrthoDB" id="449229at2759"/>
<feature type="region of interest" description="Disordered" evidence="1">
    <location>
        <begin position="191"/>
        <end position="216"/>
    </location>
</feature>
<gene>
    <name evidence="2" type="ORF">FOZ61_002500</name>
</gene>
<feature type="compositionally biased region" description="Basic and acidic residues" evidence="1">
    <location>
        <begin position="356"/>
        <end position="365"/>
    </location>
</feature>
<reference evidence="2 3" key="1">
    <citation type="submission" date="2020-04" db="EMBL/GenBank/DDBJ databases">
        <title>Perkinsus olseni comparative genomics.</title>
        <authorList>
            <person name="Bogema D.R."/>
        </authorList>
    </citation>
    <scope>NUCLEOTIDE SEQUENCE [LARGE SCALE GENOMIC DNA]</scope>
    <source>
        <strain evidence="2">ATCC PRA-179</strain>
    </source>
</reference>
<proteinExistence type="predicted"/>
<comment type="caution">
    <text evidence="2">The sequence shown here is derived from an EMBL/GenBank/DDBJ whole genome shotgun (WGS) entry which is preliminary data.</text>
</comment>
<evidence type="ECO:0000313" key="3">
    <source>
        <dbReference type="Proteomes" id="UP000570595"/>
    </source>
</evidence>
<feature type="region of interest" description="Disordered" evidence="1">
    <location>
        <begin position="1"/>
        <end position="84"/>
    </location>
</feature>
<dbReference type="AlphaFoldDB" id="A0A7J6MED3"/>
<name>A0A7J6MED3_PEROL</name>
<evidence type="ECO:0000256" key="1">
    <source>
        <dbReference type="SAM" id="MobiDB-lite"/>
    </source>
</evidence>
<dbReference type="Proteomes" id="UP000570595">
    <property type="component" value="Unassembled WGS sequence"/>
</dbReference>
<evidence type="ECO:0000313" key="2">
    <source>
        <dbReference type="EMBL" id="KAF4669939.1"/>
    </source>
</evidence>
<organism evidence="2 3">
    <name type="scientific">Perkinsus olseni</name>
    <name type="common">Perkinsus atlanticus</name>
    <dbReference type="NCBI Taxonomy" id="32597"/>
    <lineage>
        <taxon>Eukaryota</taxon>
        <taxon>Sar</taxon>
        <taxon>Alveolata</taxon>
        <taxon>Perkinsozoa</taxon>
        <taxon>Perkinsea</taxon>
        <taxon>Perkinsida</taxon>
        <taxon>Perkinsidae</taxon>
        <taxon>Perkinsus</taxon>
    </lineage>
</organism>